<dbReference type="AlphaFoldDB" id="A0A090IGS8"/>
<proteinExistence type="predicted"/>
<dbReference type="Pfam" id="PF11932">
    <property type="entry name" value="DUF3450"/>
    <property type="match status" value="1"/>
</dbReference>
<dbReference type="EMBL" id="FPLJ01000051">
    <property type="protein sequence ID" value="SGY91006.1"/>
    <property type="molecule type" value="Genomic_DNA"/>
</dbReference>
<evidence type="ECO:0000256" key="1">
    <source>
        <dbReference type="SAM" id="Coils"/>
    </source>
</evidence>
<dbReference type="PIRSF" id="PIRSF028069">
    <property type="entry name" value="UCP028069"/>
    <property type="match status" value="1"/>
</dbReference>
<reference evidence="4 6" key="1">
    <citation type="submission" date="2016-11" db="EMBL/GenBank/DDBJ databases">
        <authorList>
            <person name="Jaros S."/>
            <person name="Januszkiewicz K."/>
            <person name="Wedrychowicz H."/>
        </authorList>
    </citation>
    <scope>NUCLEOTIDE SEQUENCE [LARGE SCALE GENOMIC DNA]</scope>
    <source>
        <strain evidence="4">NVI 5450</strain>
    </source>
</reference>
<organism evidence="4 6">
    <name type="scientific">Moritella viscosa</name>
    <dbReference type="NCBI Taxonomy" id="80854"/>
    <lineage>
        <taxon>Bacteria</taxon>
        <taxon>Pseudomonadati</taxon>
        <taxon>Pseudomonadota</taxon>
        <taxon>Gammaproteobacteria</taxon>
        <taxon>Alteromonadales</taxon>
        <taxon>Moritellaceae</taxon>
        <taxon>Moritella</taxon>
    </lineage>
</organism>
<evidence type="ECO:0000313" key="5">
    <source>
        <dbReference type="Proteomes" id="UP000182660"/>
    </source>
</evidence>
<accession>A0A090IGS8</accession>
<evidence type="ECO:0000313" key="6">
    <source>
        <dbReference type="Proteomes" id="UP000183794"/>
    </source>
</evidence>
<feature type="signal peptide" evidence="2">
    <location>
        <begin position="1"/>
        <end position="22"/>
    </location>
</feature>
<protein>
    <submittedName>
        <fullName evidence="4">TonB system biopolymer transport component</fullName>
    </submittedName>
</protein>
<keyword evidence="5" id="KW-1185">Reference proteome</keyword>
<name>A0A090IGS8_9GAMM</name>
<dbReference type="HOGENOM" id="CLU_085088_0_0_6"/>
<dbReference type="Proteomes" id="UP000182660">
    <property type="component" value="Unassembled WGS sequence"/>
</dbReference>
<evidence type="ECO:0000256" key="2">
    <source>
        <dbReference type="SAM" id="SignalP"/>
    </source>
</evidence>
<dbReference type="Proteomes" id="UP000183794">
    <property type="component" value="Unassembled WGS sequence"/>
</dbReference>
<dbReference type="RefSeq" id="WP_045111901.1">
    <property type="nucleotide sequence ID" value="NZ_CAWQZC010000150.1"/>
</dbReference>
<evidence type="ECO:0000313" key="3">
    <source>
        <dbReference type="EMBL" id="SGY91006.1"/>
    </source>
</evidence>
<dbReference type="InterPro" id="IPR016866">
    <property type="entry name" value="UCP028069"/>
</dbReference>
<evidence type="ECO:0000313" key="4">
    <source>
        <dbReference type="EMBL" id="SGZ00201.1"/>
    </source>
</evidence>
<dbReference type="GeneID" id="61295958"/>
<dbReference type="KEGG" id="mvs:MVIS_3941"/>
<dbReference type="PATRIC" id="fig|80854.5.peg.4170"/>
<gene>
    <name evidence="3" type="ORF">MT2528_2055</name>
    <name evidence="4" type="ORF">NVI5450_2278</name>
</gene>
<feature type="chain" id="PRO_5015029869" evidence="2">
    <location>
        <begin position="23"/>
        <end position="272"/>
    </location>
</feature>
<keyword evidence="1" id="KW-0175">Coiled coil</keyword>
<dbReference type="OrthoDB" id="5880116at2"/>
<sequence>MNYSAIWSIGLLTGALIMPAQATSKLDNIIGSKQQSQVQAQRTQEHIADLDDKTSETVNEYRALLRENAVLTAYTTQLEKQVSQQQQLLISLEKNMASVRETRMELTPLMQEMVQVLTLFVEQDIPFLWQERQLRLAELNRLLDNPNISVADKYRRILEAYQIETEYGDTIETWQAQLPLSDADKTVQLIRVGRVALYYLTPDHNNAGYWDNSSRTWLILPASWLPKVKQAYDVADNKTVPTLLSLPLLEASIVSEIVPANSVSATQQQEAL</sequence>
<dbReference type="STRING" id="80854.MVIS_3941"/>
<reference evidence="3 5" key="2">
    <citation type="submission" date="2016-11" db="EMBL/GenBank/DDBJ databases">
        <authorList>
            <person name="Klemetsen T."/>
        </authorList>
    </citation>
    <scope>NUCLEOTIDE SEQUENCE [LARGE SCALE GENOMIC DNA]</scope>
    <source>
        <strain evidence="3">MT 2528</strain>
    </source>
</reference>
<dbReference type="EMBL" id="FPLD01000061">
    <property type="protein sequence ID" value="SGZ00201.1"/>
    <property type="molecule type" value="Genomic_DNA"/>
</dbReference>
<keyword evidence="2" id="KW-0732">Signal</keyword>
<feature type="coiled-coil region" evidence="1">
    <location>
        <begin position="33"/>
        <end position="102"/>
    </location>
</feature>